<dbReference type="AlphaFoldDB" id="A0AAV3ZDA5"/>
<evidence type="ECO:0000313" key="14">
    <source>
        <dbReference type="EMBL" id="GFN97235.1"/>
    </source>
</evidence>
<dbReference type="InterPro" id="IPR001190">
    <property type="entry name" value="SRCR"/>
</dbReference>
<comment type="subcellular location">
    <subcellularLocation>
        <location evidence="1">Membrane</location>
        <topology evidence="1">Single-pass membrane protein</topology>
    </subcellularLocation>
    <subcellularLocation>
        <location evidence="2">Secreted</location>
    </subcellularLocation>
</comment>
<dbReference type="FunFam" id="2.20.100.10:FF:000004">
    <property type="entry name" value="Adhesion G protein-coupled receptor B2"/>
    <property type="match status" value="4"/>
</dbReference>
<evidence type="ECO:0000256" key="11">
    <source>
        <dbReference type="ARBA" id="ARBA00023180"/>
    </source>
</evidence>
<reference evidence="14 15" key="1">
    <citation type="journal article" date="2021" name="Elife">
        <title>Chloroplast acquisition without the gene transfer in kleptoplastic sea slugs, Plakobranchus ocellatus.</title>
        <authorList>
            <person name="Maeda T."/>
            <person name="Takahashi S."/>
            <person name="Yoshida T."/>
            <person name="Shimamura S."/>
            <person name="Takaki Y."/>
            <person name="Nagai Y."/>
            <person name="Toyoda A."/>
            <person name="Suzuki Y."/>
            <person name="Arimoto A."/>
            <person name="Ishii H."/>
            <person name="Satoh N."/>
            <person name="Nishiyama T."/>
            <person name="Hasebe M."/>
            <person name="Maruyama T."/>
            <person name="Minagawa J."/>
            <person name="Obokata J."/>
            <person name="Shigenobu S."/>
        </authorList>
    </citation>
    <scope>NUCLEOTIDE SEQUENCE [LARGE SCALE GENOMIC DNA]</scope>
</reference>
<evidence type="ECO:0000256" key="4">
    <source>
        <dbReference type="ARBA" id="ARBA00022536"/>
    </source>
</evidence>
<keyword evidence="10 12" id="KW-1015">Disulfide bond</keyword>
<organism evidence="14 15">
    <name type="scientific">Plakobranchus ocellatus</name>
    <dbReference type="NCBI Taxonomy" id="259542"/>
    <lineage>
        <taxon>Eukaryota</taxon>
        <taxon>Metazoa</taxon>
        <taxon>Spiralia</taxon>
        <taxon>Lophotrochozoa</taxon>
        <taxon>Mollusca</taxon>
        <taxon>Gastropoda</taxon>
        <taxon>Heterobranchia</taxon>
        <taxon>Euthyneura</taxon>
        <taxon>Panpulmonata</taxon>
        <taxon>Sacoglossa</taxon>
        <taxon>Placobranchoidea</taxon>
        <taxon>Plakobranchidae</taxon>
        <taxon>Plakobranchus</taxon>
    </lineage>
</organism>
<dbReference type="EMBL" id="BLXT01002742">
    <property type="protein sequence ID" value="GFN97235.1"/>
    <property type="molecule type" value="Genomic_DNA"/>
</dbReference>
<dbReference type="Pfam" id="PF00530">
    <property type="entry name" value="SRCR"/>
    <property type="match status" value="1"/>
</dbReference>
<evidence type="ECO:0000256" key="9">
    <source>
        <dbReference type="ARBA" id="ARBA00023136"/>
    </source>
</evidence>
<gene>
    <name evidence="14" type="ORF">PoB_002374100</name>
</gene>
<feature type="disulfide bond" evidence="12">
    <location>
        <begin position="159"/>
        <end position="169"/>
    </location>
</feature>
<accession>A0AAV3ZDA5</accession>
<evidence type="ECO:0000256" key="2">
    <source>
        <dbReference type="ARBA" id="ARBA00004613"/>
    </source>
</evidence>
<dbReference type="PROSITE" id="PS50092">
    <property type="entry name" value="TSP1"/>
    <property type="match status" value="8"/>
</dbReference>
<evidence type="ECO:0000256" key="7">
    <source>
        <dbReference type="ARBA" id="ARBA00022737"/>
    </source>
</evidence>
<dbReference type="SMART" id="SM00202">
    <property type="entry name" value="SR"/>
    <property type="match status" value="1"/>
</dbReference>
<dbReference type="SUPFAM" id="SSF82895">
    <property type="entry name" value="TSP-1 type 1 repeat"/>
    <property type="match status" value="8"/>
</dbReference>
<comment type="caution">
    <text evidence="12">Lacks conserved residue(s) required for the propagation of feature annotation.</text>
</comment>
<dbReference type="PANTHER" id="PTHR22906:SF43">
    <property type="entry name" value="PROPERDIN"/>
    <property type="match status" value="1"/>
</dbReference>
<dbReference type="FunFam" id="3.10.250.10:FF:000016">
    <property type="entry name" value="Scavenger receptor cysteine-rich protein type 12"/>
    <property type="match status" value="1"/>
</dbReference>
<dbReference type="InterPro" id="IPR036772">
    <property type="entry name" value="SRCR-like_dom_sf"/>
</dbReference>
<sequence>MRSRNCEDSTNGKTLSAGQCYGTSQEYGVCWEIWGAWGECSTQQTCGQGVKVRQRVCSNGGTVGVDRYCLGLANQSTPCMSVSCNGPMKLVGGANPGEGRLEVYDDIHQQWTLVCADQMTTAMATMVCRQLGWPGGHAAVTDGRFGSGSGQFGLISVTCRGHERTIAECEHNEWTTAGICHGGATLAAGVQCDVNGVWSLWSAWSECSVSCENGTRTRSRQCDHPPRLHGGRDCVGETVQTKNCSLPMCPVDGVWTAWGPWHACSVTCGNGTQVRTRDCHGPFYDGQDCDGPANDTRDCMDQHCPVDGVWEAWSVWSECSLTCANGTRTRYRNCTGPFYEVDGEWLQWQAWGECSVSCGGGSRVRVRECKQPLHGGAVCDGEGQEKEDCNKHHCPIDGVWTPWAEWSECTVTCGNGTQDRNRTCVGPFHLGAPCLGEDYQIQVCMPRICPVDGEWMEWAPWGTCSVSCGGGTRERSRDCYLGQYGGANCTGTDKDTGTCNEHNCPVDGVWLPWSEWSVCSQTCGNGSQARSRSCDGPFYGGANCTGPGLEERDCNTHPCPKWEQPRCFLLIHVFVNCTVHGSPTVSCSAIPIAPSCHCVLSSRTWFRPLKANSSSKCSPCNDNEDNMMSAKSYQGKDW</sequence>
<dbReference type="FunFam" id="2.20.100.10:FF:000067">
    <property type="entry name" value="Hemicentin 1"/>
    <property type="match status" value="1"/>
</dbReference>
<dbReference type="InterPro" id="IPR036383">
    <property type="entry name" value="TSP1_rpt_sf"/>
</dbReference>
<evidence type="ECO:0000256" key="10">
    <source>
        <dbReference type="ARBA" id="ARBA00023157"/>
    </source>
</evidence>
<dbReference type="Gene3D" id="2.20.100.10">
    <property type="entry name" value="Thrombospondin type-1 (TSP1) repeat"/>
    <property type="match status" value="8"/>
</dbReference>
<dbReference type="InterPro" id="IPR052065">
    <property type="entry name" value="Compl_asym_regulator"/>
</dbReference>
<dbReference type="FunFam" id="2.20.100.10:FF:000001">
    <property type="entry name" value="semaphorin-5A isoform X1"/>
    <property type="match status" value="1"/>
</dbReference>
<keyword evidence="5" id="KW-0812">Transmembrane</keyword>
<evidence type="ECO:0000313" key="15">
    <source>
        <dbReference type="Proteomes" id="UP000735302"/>
    </source>
</evidence>
<dbReference type="PRINTS" id="PR00258">
    <property type="entry name" value="SPERACTRCPTR"/>
</dbReference>
<keyword evidence="6" id="KW-0732">Signal</keyword>
<name>A0AAV3ZDA5_9GAST</name>
<evidence type="ECO:0000256" key="5">
    <source>
        <dbReference type="ARBA" id="ARBA00022692"/>
    </source>
</evidence>
<dbReference type="Proteomes" id="UP000735302">
    <property type="component" value="Unassembled WGS sequence"/>
</dbReference>
<evidence type="ECO:0000256" key="3">
    <source>
        <dbReference type="ARBA" id="ARBA00022525"/>
    </source>
</evidence>
<evidence type="ECO:0000259" key="13">
    <source>
        <dbReference type="PROSITE" id="PS50287"/>
    </source>
</evidence>
<keyword evidence="11" id="KW-0325">Glycoprotein</keyword>
<dbReference type="PROSITE" id="PS50287">
    <property type="entry name" value="SRCR_2"/>
    <property type="match status" value="1"/>
</dbReference>
<evidence type="ECO:0000256" key="6">
    <source>
        <dbReference type="ARBA" id="ARBA00022729"/>
    </source>
</evidence>
<keyword evidence="9" id="KW-0472">Membrane</keyword>
<dbReference type="Gene3D" id="3.10.250.10">
    <property type="entry name" value="SRCR-like domain"/>
    <property type="match status" value="1"/>
</dbReference>
<evidence type="ECO:0000256" key="1">
    <source>
        <dbReference type="ARBA" id="ARBA00004167"/>
    </source>
</evidence>
<dbReference type="SUPFAM" id="SSF56487">
    <property type="entry name" value="SRCR-like"/>
    <property type="match status" value="1"/>
</dbReference>
<keyword evidence="7" id="KW-0677">Repeat</keyword>
<keyword evidence="4" id="KW-0245">EGF-like domain</keyword>
<proteinExistence type="predicted"/>
<keyword evidence="15" id="KW-1185">Reference proteome</keyword>
<keyword evidence="3" id="KW-0964">Secreted</keyword>
<dbReference type="PRINTS" id="PR01705">
    <property type="entry name" value="TSP1REPEAT"/>
</dbReference>
<dbReference type="InterPro" id="IPR000884">
    <property type="entry name" value="TSP1_rpt"/>
</dbReference>
<keyword evidence="8" id="KW-1133">Transmembrane helix</keyword>
<feature type="domain" description="SRCR" evidence="13">
    <location>
        <begin position="88"/>
        <end position="193"/>
    </location>
</feature>
<dbReference type="GO" id="GO:0016020">
    <property type="term" value="C:membrane"/>
    <property type="evidence" value="ECO:0007669"/>
    <property type="project" value="UniProtKB-SubCell"/>
</dbReference>
<dbReference type="PANTHER" id="PTHR22906">
    <property type="entry name" value="PROPERDIN"/>
    <property type="match status" value="1"/>
</dbReference>
<comment type="caution">
    <text evidence="14">The sequence shown here is derived from an EMBL/GenBank/DDBJ whole genome shotgun (WGS) entry which is preliminary data.</text>
</comment>
<dbReference type="SMART" id="SM00209">
    <property type="entry name" value="TSP1"/>
    <property type="match status" value="8"/>
</dbReference>
<dbReference type="Pfam" id="PF00090">
    <property type="entry name" value="TSP_1"/>
    <property type="match status" value="8"/>
</dbReference>
<evidence type="ECO:0000256" key="8">
    <source>
        <dbReference type="ARBA" id="ARBA00022989"/>
    </source>
</evidence>
<protein>
    <submittedName>
        <fullName evidence="14">Sco-spondin-like</fullName>
    </submittedName>
</protein>
<evidence type="ECO:0000256" key="12">
    <source>
        <dbReference type="PROSITE-ProRule" id="PRU00196"/>
    </source>
</evidence>
<dbReference type="GO" id="GO:0005576">
    <property type="term" value="C:extracellular region"/>
    <property type="evidence" value="ECO:0007669"/>
    <property type="project" value="UniProtKB-SubCell"/>
</dbReference>